<dbReference type="AlphaFoldDB" id="Q9S8F9"/>
<organism>
    <name type="scientific">Populus tremuloides</name>
    <name type="common">Quaking aspen</name>
    <dbReference type="NCBI Taxonomy" id="3693"/>
    <lineage>
        <taxon>Eukaryota</taxon>
        <taxon>Viridiplantae</taxon>
        <taxon>Streptophyta</taxon>
        <taxon>Embryophyta</taxon>
        <taxon>Tracheophyta</taxon>
        <taxon>Spermatophyta</taxon>
        <taxon>Magnoliopsida</taxon>
        <taxon>eudicotyledons</taxon>
        <taxon>Gunneridae</taxon>
        <taxon>Pentapetalae</taxon>
        <taxon>rosids</taxon>
        <taxon>fabids</taxon>
        <taxon>Malpighiales</taxon>
        <taxon>Salicaceae</taxon>
        <taxon>Saliceae</taxon>
        <taxon>Populus</taxon>
    </lineage>
</organism>
<keyword id="KW-0903">Direct protein sequencing</keyword>
<sequence>NKEKLGGDLFAKPFVETA</sequence>
<proteinExistence type="evidence at protein level"/>
<protein>
    <submittedName>
        <fullName>ISOPRENE synthase beta 3 subunit</fullName>
    </submittedName>
</protein>
<reference key="1">
    <citation type="journal article" date="1995" name="J. Biol. Chem.">
        <title>Characterization of aspen isoprene synthase, an enzyme responsible for leaf isoprene emission to the atmosphere.</title>
        <authorList>
            <person name="Silver G.M."/>
            <person name="Fall R."/>
        </authorList>
    </citation>
    <scope>PROTEIN SEQUENCE</scope>
</reference>
<name>Q9S8F9_POPTM</name>
<accession>Q9S8F9</accession>